<dbReference type="InterPro" id="IPR051789">
    <property type="entry name" value="Bact_Polyamine_Transport"/>
</dbReference>
<organism evidence="10 11">
    <name type="scientific">Candidatus Gallacutalibacter pullicola</name>
    <dbReference type="NCBI Taxonomy" id="2840830"/>
    <lineage>
        <taxon>Bacteria</taxon>
        <taxon>Bacillati</taxon>
        <taxon>Bacillota</taxon>
        <taxon>Clostridia</taxon>
        <taxon>Eubacteriales</taxon>
        <taxon>Candidatus Gallacutalibacter</taxon>
    </lineage>
</organism>
<dbReference type="Gene3D" id="1.10.3720.10">
    <property type="entry name" value="MetI-like"/>
    <property type="match status" value="1"/>
</dbReference>
<keyword evidence="6 8" id="KW-1133">Transmembrane helix</keyword>
<proteinExistence type="inferred from homology"/>
<dbReference type="PROSITE" id="PS50928">
    <property type="entry name" value="ABC_TM1"/>
    <property type="match status" value="1"/>
</dbReference>
<feature type="transmembrane region" description="Helical" evidence="8">
    <location>
        <begin position="107"/>
        <end position="125"/>
    </location>
</feature>
<dbReference type="SUPFAM" id="SSF161098">
    <property type="entry name" value="MetI-like"/>
    <property type="match status" value="1"/>
</dbReference>
<feature type="transmembrane region" description="Helical" evidence="8">
    <location>
        <begin position="184"/>
        <end position="208"/>
    </location>
</feature>
<evidence type="ECO:0000313" key="11">
    <source>
        <dbReference type="Proteomes" id="UP000886785"/>
    </source>
</evidence>
<evidence type="ECO:0000256" key="2">
    <source>
        <dbReference type="ARBA" id="ARBA00007069"/>
    </source>
</evidence>
<evidence type="ECO:0000259" key="9">
    <source>
        <dbReference type="PROSITE" id="PS50928"/>
    </source>
</evidence>
<evidence type="ECO:0000256" key="1">
    <source>
        <dbReference type="ARBA" id="ARBA00004651"/>
    </source>
</evidence>
<keyword evidence="5 8" id="KW-0812">Transmembrane</keyword>
<dbReference type="GO" id="GO:0055085">
    <property type="term" value="P:transmembrane transport"/>
    <property type="evidence" value="ECO:0007669"/>
    <property type="project" value="InterPro"/>
</dbReference>
<evidence type="ECO:0000313" key="10">
    <source>
        <dbReference type="EMBL" id="HIR56360.1"/>
    </source>
</evidence>
<comment type="caution">
    <text evidence="10">The sequence shown here is derived from an EMBL/GenBank/DDBJ whole genome shotgun (WGS) entry which is preliminary data.</text>
</comment>
<keyword evidence="3 8" id="KW-0813">Transport</keyword>
<dbReference type="AlphaFoldDB" id="A0A9D1DNY8"/>
<comment type="similarity">
    <text evidence="2">Belongs to the binding-protein-dependent transport system permease family. CysTW subfamily.</text>
</comment>
<dbReference type="CDD" id="cd06261">
    <property type="entry name" value="TM_PBP2"/>
    <property type="match status" value="1"/>
</dbReference>
<feature type="domain" description="ABC transmembrane type-1" evidence="9">
    <location>
        <begin position="58"/>
        <end position="250"/>
    </location>
</feature>
<evidence type="ECO:0000256" key="8">
    <source>
        <dbReference type="RuleBase" id="RU363032"/>
    </source>
</evidence>
<evidence type="ECO:0000256" key="6">
    <source>
        <dbReference type="ARBA" id="ARBA00022989"/>
    </source>
</evidence>
<keyword evidence="4" id="KW-1003">Cell membrane</keyword>
<protein>
    <submittedName>
        <fullName evidence="10">ABC transporter permease</fullName>
    </submittedName>
</protein>
<dbReference type="GO" id="GO:0005886">
    <property type="term" value="C:plasma membrane"/>
    <property type="evidence" value="ECO:0007669"/>
    <property type="project" value="UniProtKB-SubCell"/>
</dbReference>
<reference evidence="10" key="1">
    <citation type="submission" date="2020-10" db="EMBL/GenBank/DDBJ databases">
        <authorList>
            <person name="Gilroy R."/>
        </authorList>
    </citation>
    <scope>NUCLEOTIDE SEQUENCE</scope>
    <source>
        <strain evidence="10">ChiSjej1B19-7085</strain>
    </source>
</reference>
<accession>A0A9D1DNY8</accession>
<dbReference type="InterPro" id="IPR035906">
    <property type="entry name" value="MetI-like_sf"/>
</dbReference>
<evidence type="ECO:0000256" key="4">
    <source>
        <dbReference type="ARBA" id="ARBA00022475"/>
    </source>
</evidence>
<name>A0A9D1DNY8_9FIRM</name>
<gene>
    <name evidence="10" type="ORF">IAA54_01725</name>
</gene>
<evidence type="ECO:0000256" key="5">
    <source>
        <dbReference type="ARBA" id="ARBA00022692"/>
    </source>
</evidence>
<feature type="transmembrane region" description="Helical" evidence="8">
    <location>
        <begin position="131"/>
        <end position="151"/>
    </location>
</feature>
<keyword evidence="7 8" id="KW-0472">Membrane</keyword>
<feature type="transmembrane region" description="Helical" evidence="8">
    <location>
        <begin position="62"/>
        <end position="86"/>
    </location>
</feature>
<feature type="transmembrane region" description="Helical" evidence="8">
    <location>
        <begin position="7"/>
        <end position="28"/>
    </location>
</feature>
<comment type="subcellular location">
    <subcellularLocation>
        <location evidence="1 8">Cell membrane</location>
        <topology evidence="1 8">Multi-pass membrane protein</topology>
    </subcellularLocation>
</comment>
<dbReference type="InterPro" id="IPR000515">
    <property type="entry name" value="MetI-like"/>
</dbReference>
<evidence type="ECO:0000256" key="3">
    <source>
        <dbReference type="ARBA" id="ARBA00022448"/>
    </source>
</evidence>
<dbReference type="PANTHER" id="PTHR43848:SF2">
    <property type="entry name" value="PUTRESCINE TRANSPORT SYSTEM PERMEASE PROTEIN POTI"/>
    <property type="match status" value="1"/>
</dbReference>
<sequence length="264" mass="28947">MKIASKAYTALIFLFLYAPIVVLVVFSFNASSTRTMWGGFSLRWYEKLFEDQMLLMALRNTLIIAVVSAAAATALGTLAAIGINAYRGIARKAIMNVTKFPMVNPEIVTGVSMMLLFVFATRLLGGSSLGMVSLIIAHTTFCLPYVVLSIMPKLHQMDPHLYEAAQDLGCPPVRAFFKVVLPEIMPGIVTGLIMAFTLSIDDFVISYFTSGTTQTLPIYIYSMTRKRISPEINALSTVLFGVILLLLLVVNLRKSKDGKEAAAE</sequence>
<dbReference type="EMBL" id="DVHF01000021">
    <property type="protein sequence ID" value="HIR56360.1"/>
    <property type="molecule type" value="Genomic_DNA"/>
</dbReference>
<dbReference type="PANTHER" id="PTHR43848">
    <property type="entry name" value="PUTRESCINE TRANSPORT SYSTEM PERMEASE PROTEIN POTI"/>
    <property type="match status" value="1"/>
</dbReference>
<feature type="transmembrane region" description="Helical" evidence="8">
    <location>
        <begin position="228"/>
        <end position="250"/>
    </location>
</feature>
<dbReference type="Proteomes" id="UP000886785">
    <property type="component" value="Unassembled WGS sequence"/>
</dbReference>
<dbReference type="Pfam" id="PF00528">
    <property type="entry name" value="BPD_transp_1"/>
    <property type="match status" value="1"/>
</dbReference>
<reference evidence="10" key="2">
    <citation type="journal article" date="2021" name="PeerJ">
        <title>Extensive microbial diversity within the chicken gut microbiome revealed by metagenomics and culture.</title>
        <authorList>
            <person name="Gilroy R."/>
            <person name="Ravi A."/>
            <person name="Getino M."/>
            <person name="Pursley I."/>
            <person name="Horton D.L."/>
            <person name="Alikhan N.F."/>
            <person name="Baker D."/>
            <person name="Gharbi K."/>
            <person name="Hall N."/>
            <person name="Watson M."/>
            <person name="Adriaenssens E.M."/>
            <person name="Foster-Nyarko E."/>
            <person name="Jarju S."/>
            <person name="Secka A."/>
            <person name="Antonio M."/>
            <person name="Oren A."/>
            <person name="Chaudhuri R.R."/>
            <person name="La Ragione R."/>
            <person name="Hildebrand F."/>
            <person name="Pallen M.J."/>
        </authorList>
    </citation>
    <scope>NUCLEOTIDE SEQUENCE</scope>
    <source>
        <strain evidence="10">ChiSjej1B19-7085</strain>
    </source>
</reference>
<evidence type="ECO:0000256" key="7">
    <source>
        <dbReference type="ARBA" id="ARBA00023136"/>
    </source>
</evidence>